<dbReference type="RefSeq" id="WP_189461436.1">
    <property type="nucleotide sequence ID" value="NZ_BMYO01000007.1"/>
</dbReference>
<organism evidence="7 8">
    <name type="scientific">Jeongeupia chitinilytica</name>
    <dbReference type="NCBI Taxonomy" id="1041641"/>
    <lineage>
        <taxon>Bacteria</taxon>
        <taxon>Pseudomonadati</taxon>
        <taxon>Pseudomonadota</taxon>
        <taxon>Betaproteobacteria</taxon>
        <taxon>Neisseriales</taxon>
        <taxon>Chitinibacteraceae</taxon>
        <taxon>Jeongeupia</taxon>
    </lineage>
</organism>
<evidence type="ECO:0000259" key="6">
    <source>
        <dbReference type="PROSITE" id="PS50850"/>
    </source>
</evidence>
<dbReference type="SUPFAM" id="SSF103473">
    <property type="entry name" value="MFS general substrate transporter"/>
    <property type="match status" value="1"/>
</dbReference>
<feature type="transmembrane region" description="Helical" evidence="5">
    <location>
        <begin position="106"/>
        <end position="123"/>
    </location>
</feature>
<dbReference type="PANTHER" id="PTHR23514">
    <property type="entry name" value="BYPASS OF STOP CODON PROTEIN 6"/>
    <property type="match status" value="1"/>
</dbReference>
<keyword evidence="3 5" id="KW-1133">Transmembrane helix</keyword>
<sequence>MQRQTLPLPAATGNGARYATMALFFVAGATYATWGIHIPTLRDRFALSPAWLSVAMFAVALGAIVAMQPVGKLIARAGSDRVAGYAAWCFAATTALLMLMPGLWPTLVMLIGFGIANAAYDVAMNAQAATVEAGSDKPIMSTLHGLFSIGGMVGASVGGLVISLGVPPWLHFVGMGLLIAITGLVARPKLIADPAVSAVSADKHAHAGRLLWVIGILAFLGLVAEGAMYDWTAIYLRDVAKSAALASFGYATFSGGMAVGRFSGDALRARLGMLRLLMLSGSIGLAGIVLALAWPNPWAALLGFLLMGLGCANLVPIFFVAASRLPGLHAGEAIAAVARLAYVGMLIGPVLIGFVAEHAGLRTALWLVALSIAWIAIDGSRVLKKAIAPPPQP</sequence>
<comment type="caution">
    <text evidence="7">The sequence shown here is derived from an EMBL/GenBank/DDBJ whole genome shotgun (WGS) entry which is preliminary data.</text>
</comment>
<feature type="domain" description="Major facilitator superfamily (MFS) profile" evidence="6">
    <location>
        <begin position="210"/>
        <end position="393"/>
    </location>
</feature>
<feature type="transmembrane region" description="Helical" evidence="5">
    <location>
        <begin position="21"/>
        <end position="38"/>
    </location>
</feature>
<name>A0ABQ3H1M4_9NEIS</name>
<feature type="transmembrane region" description="Helical" evidence="5">
    <location>
        <begin position="143"/>
        <end position="163"/>
    </location>
</feature>
<dbReference type="InterPro" id="IPR020846">
    <property type="entry name" value="MFS_dom"/>
</dbReference>
<feature type="transmembrane region" description="Helical" evidence="5">
    <location>
        <begin position="244"/>
        <end position="264"/>
    </location>
</feature>
<evidence type="ECO:0000256" key="5">
    <source>
        <dbReference type="SAM" id="Phobius"/>
    </source>
</evidence>
<accession>A0ABQ3H1M4</accession>
<evidence type="ECO:0000256" key="2">
    <source>
        <dbReference type="ARBA" id="ARBA00022692"/>
    </source>
</evidence>
<evidence type="ECO:0000256" key="1">
    <source>
        <dbReference type="ARBA" id="ARBA00004141"/>
    </source>
</evidence>
<dbReference type="EMBL" id="BMYO01000007">
    <property type="protein sequence ID" value="GHD65884.1"/>
    <property type="molecule type" value="Genomic_DNA"/>
</dbReference>
<feature type="transmembrane region" description="Helical" evidence="5">
    <location>
        <begin position="169"/>
        <end position="186"/>
    </location>
</feature>
<feature type="transmembrane region" description="Helical" evidence="5">
    <location>
        <begin position="276"/>
        <end position="294"/>
    </location>
</feature>
<dbReference type="Gene3D" id="1.20.1250.20">
    <property type="entry name" value="MFS general substrate transporter like domains"/>
    <property type="match status" value="2"/>
</dbReference>
<comment type="subcellular location">
    <subcellularLocation>
        <location evidence="1">Membrane</location>
        <topology evidence="1">Multi-pass membrane protein</topology>
    </subcellularLocation>
</comment>
<evidence type="ECO:0000256" key="3">
    <source>
        <dbReference type="ARBA" id="ARBA00022989"/>
    </source>
</evidence>
<feature type="transmembrane region" description="Helical" evidence="5">
    <location>
        <begin position="82"/>
        <end position="100"/>
    </location>
</feature>
<evidence type="ECO:0000313" key="8">
    <source>
        <dbReference type="Proteomes" id="UP000604737"/>
    </source>
</evidence>
<feature type="transmembrane region" description="Helical" evidence="5">
    <location>
        <begin position="207"/>
        <end position="224"/>
    </location>
</feature>
<reference evidence="8" key="1">
    <citation type="journal article" date="2019" name="Int. J. Syst. Evol. Microbiol.">
        <title>The Global Catalogue of Microorganisms (GCM) 10K type strain sequencing project: providing services to taxonomists for standard genome sequencing and annotation.</title>
        <authorList>
            <consortium name="The Broad Institute Genomics Platform"/>
            <consortium name="The Broad Institute Genome Sequencing Center for Infectious Disease"/>
            <person name="Wu L."/>
            <person name="Ma J."/>
        </authorList>
    </citation>
    <scope>NUCLEOTIDE SEQUENCE [LARGE SCALE GENOMIC DNA]</scope>
    <source>
        <strain evidence="8">KCTC 23701</strain>
    </source>
</reference>
<evidence type="ECO:0000256" key="4">
    <source>
        <dbReference type="ARBA" id="ARBA00023136"/>
    </source>
</evidence>
<dbReference type="PROSITE" id="PS50850">
    <property type="entry name" value="MFS"/>
    <property type="match status" value="1"/>
</dbReference>
<feature type="transmembrane region" description="Helical" evidence="5">
    <location>
        <begin position="300"/>
        <end position="321"/>
    </location>
</feature>
<protein>
    <submittedName>
        <fullName evidence="7">MFS transporter</fullName>
    </submittedName>
</protein>
<keyword evidence="2 5" id="KW-0812">Transmembrane</keyword>
<feature type="transmembrane region" description="Helical" evidence="5">
    <location>
        <begin position="333"/>
        <end position="354"/>
    </location>
</feature>
<evidence type="ECO:0000313" key="7">
    <source>
        <dbReference type="EMBL" id="GHD65884.1"/>
    </source>
</evidence>
<dbReference type="Proteomes" id="UP000604737">
    <property type="component" value="Unassembled WGS sequence"/>
</dbReference>
<keyword evidence="4 5" id="KW-0472">Membrane</keyword>
<dbReference type="InterPro" id="IPR051788">
    <property type="entry name" value="MFS_Transporter"/>
</dbReference>
<proteinExistence type="predicted"/>
<gene>
    <name evidence="7" type="ORF">GCM10007350_27130</name>
</gene>
<dbReference type="Pfam" id="PF07690">
    <property type="entry name" value="MFS_1"/>
    <property type="match status" value="1"/>
</dbReference>
<dbReference type="CDD" id="cd17393">
    <property type="entry name" value="MFS_MosC_like"/>
    <property type="match status" value="1"/>
</dbReference>
<dbReference type="PANTHER" id="PTHR23514:SF13">
    <property type="entry name" value="INNER MEMBRANE PROTEIN YBJJ"/>
    <property type="match status" value="1"/>
</dbReference>
<feature type="transmembrane region" description="Helical" evidence="5">
    <location>
        <begin position="50"/>
        <end position="70"/>
    </location>
</feature>
<keyword evidence="8" id="KW-1185">Reference proteome</keyword>
<dbReference type="InterPro" id="IPR011701">
    <property type="entry name" value="MFS"/>
</dbReference>
<dbReference type="InterPro" id="IPR036259">
    <property type="entry name" value="MFS_trans_sf"/>
</dbReference>
<feature type="transmembrane region" description="Helical" evidence="5">
    <location>
        <begin position="360"/>
        <end position="377"/>
    </location>
</feature>